<dbReference type="InterPro" id="IPR037272">
    <property type="entry name" value="SNS_sf"/>
</dbReference>
<keyword evidence="6" id="KW-0769">Symport</keyword>
<feature type="transmembrane region" description="Helical" evidence="7">
    <location>
        <begin position="255"/>
        <end position="279"/>
    </location>
</feature>
<dbReference type="PANTHER" id="PTHR42948">
    <property type="entry name" value="TRANSPORTER"/>
    <property type="match status" value="1"/>
</dbReference>
<dbReference type="EMBL" id="JACFXU010000014">
    <property type="protein sequence ID" value="MBA6412903.1"/>
    <property type="molecule type" value="Genomic_DNA"/>
</dbReference>
<sequence length="456" mass="48565">MAVASGEHWSSRFTFLMASVGFAVGLGNIWRFPYVTGENGGAAFVIVYLACAFFIGVPVLIAELMIGRRGQGSPPQAMAAVAKESQRSRRWRWVGGMGLLAAFTIEIVYAGVVGWVLWYLYKAISTGFVGIDGALANAEFASVLDDNLGMLFWTLVGLAITGLIIFSGVKSGIERAVSIMMPLMFMLLLGLAGYNYLAGGFDQALEYLFTPDFSKIGPSAVLAAIGQAFFSISVAMGGMMVYGSYLPRSVSISQSALIVVCADMLVALLAGLVIFPAVFNYGLDPAAGAGLIFQTLPVAFAQMPGGHLFSILFFLMLSVAGITSMVGLIECVNSWVEGRFGFGRHRSSMIVVGAVAALSVLSILSYNILSSFNVCGRNFNDSMDFFSNQILLPLGGLAIAVFVGWAMKRSASRDELSGLNSSTFGVWYFLIRFVVPPALAIIFVLGISESLTGSIC</sequence>
<evidence type="ECO:0000256" key="4">
    <source>
        <dbReference type="ARBA" id="ARBA00022989"/>
    </source>
</evidence>
<comment type="similarity">
    <text evidence="6">Belongs to the sodium:neurotransmitter symporter (SNF) (TC 2.A.22) family.</text>
</comment>
<dbReference type="RefSeq" id="WP_182171148.1">
    <property type="nucleotide sequence ID" value="NZ_JACFXU010000014.1"/>
</dbReference>
<evidence type="ECO:0000256" key="5">
    <source>
        <dbReference type="ARBA" id="ARBA00023136"/>
    </source>
</evidence>
<dbReference type="Pfam" id="PF00209">
    <property type="entry name" value="SNF"/>
    <property type="match status" value="2"/>
</dbReference>
<evidence type="ECO:0000256" key="6">
    <source>
        <dbReference type="RuleBase" id="RU003732"/>
    </source>
</evidence>
<evidence type="ECO:0000256" key="7">
    <source>
        <dbReference type="SAM" id="Phobius"/>
    </source>
</evidence>
<protein>
    <recommendedName>
        <fullName evidence="6">Transporter</fullName>
    </recommendedName>
</protein>
<gene>
    <name evidence="8" type="ORF">H2508_07245</name>
</gene>
<dbReference type="GO" id="GO:0016020">
    <property type="term" value="C:membrane"/>
    <property type="evidence" value="ECO:0007669"/>
    <property type="project" value="UniProtKB-SubCell"/>
</dbReference>
<evidence type="ECO:0000313" key="9">
    <source>
        <dbReference type="Proteomes" id="UP000539350"/>
    </source>
</evidence>
<evidence type="ECO:0000256" key="2">
    <source>
        <dbReference type="ARBA" id="ARBA00022448"/>
    </source>
</evidence>
<keyword evidence="9" id="KW-1185">Reference proteome</keyword>
<comment type="caution">
    <text evidence="8">The sequence shown here is derived from an EMBL/GenBank/DDBJ whole genome shotgun (WGS) entry which is preliminary data.</text>
</comment>
<comment type="subcellular location">
    <subcellularLocation>
        <location evidence="1">Membrane</location>
        <topology evidence="1">Multi-pass membrane protein</topology>
    </subcellularLocation>
</comment>
<feature type="transmembrane region" description="Helical" evidence="7">
    <location>
        <begin position="93"/>
        <end position="121"/>
    </location>
</feature>
<feature type="transmembrane region" description="Helical" evidence="7">
    <location>
        <begin position="150"/>
        <end position="169"/>
    </location>
</feature>
<feature type="transmembrane region" description="Helical" evidence="7">
    <location>
        <begin position="308"/>
        <end position="329"/>
    </location>
</feature>
<dbReference type="Proteomes" id="UP000539350">
    <property type="component" value="Unassembled WGS sequence"/>
</dbReference>
<accession>A0A7W2TVX9</accession>
<evidence type="ECO:0000256" key="1">
    <source>
        <dbReference type="ARBA" id="ARBA00004141"/>
    </source>
</evidence>
<dbReference type="CDD" id="cd10336">
    <property type="entry name" value="SLC6sbd_Tyt1-Like"/>
    <property type="match status" value="1"/>
</dbReference>
<dbReference type="NCBIfam" id="NF037979">
    <property type="entry name" value="Na_transp"/>
    <property type="match status" value="1"/>
</dbReference>
<keyword evidence="4 7" id="KW-1133">Transmembrane helix</keyword>
<keyword evidence="2 6" id="KW-0813">Transport</keyword>
<dbReference type="SUPFAM" id="SSF161070">
    <property type="entry name" value="SNF-like"/>
    <property type="match status" value="1"/>
</dbReference>
<feature type="transmembrane region" description="Helical" evidence="7">
    <location>
        <begin position="390"/>
        <end position="407"/>
    </location>
</feature>
<evidence type="ECO:0000313" key="8">
    <source>
        <dbReference type="EMBL" id="MBA6412903.1"/>
    </source>
</evidence>
<feature type="transmembrane region" description="Helical" evidence="7">
    <location>
        <begin position="216"/>
        <end position="243"/>
    </location>
</feature>
<dbReference type="PANTHER" id="PTHR42948:SF1">
    <property type="entry name" value="TRANSPORTER"/>
    <property type="match status" value="1"/>
</dbReference>
<dbReference type="PROSITE" id="PS50267">
    <property type="entry name" value="NA_NEUROTRAN_SYMP_3"/>
    <property type="match status" value="1"/>
</dbReference>
<dbReference type="InterPro" id="IPR000175">
    <property type="entry name" value="Na/ntran_symport"/>
</dbReference>
<feature type="transmembrane region" description="Helical" evidence="7">
    <location>
        <begin position="42"/>
        <end position="66"/>
    </location>
</feature>
<dbReference type="PROSITE" id="PS00610">
    <property type="entry name" value="NA_NEUROTRAN_SYMP_1"/>
    <property type="match status" value="1"/>
</dbReference>
<dbReference type="InterPro" id="IPR047218">
    <property type="entry name" value="YocR/YhdH-like"/>
</dbReference>
<dbReference type="GO" id="GO:0015293">
    <property type="term" value="F:symporter activity"/>
    <property type="evidence" value="ECO:0007669"/>
    <property type="project" value="UniProtKB-KW"/>
</dbReference>
<feature type="transmembrane region" description="Helical" evidence="7">
    <location>
        <begin position="349"/>
        <end position="369"/>
    </location>
</feature>
<reference evidence="8 9" key="1">
    <citation type="submission" date="2020-07" db="EMBL/GenBank/DDBJ databases">
        <title>Halieaceae bacterium, F7430, whole genome shotgun sequencing project.</title>
        <authorList>
            <person name="Jiang S."/>
            <person name="Liu Z.W."/>
            <person name="Du Z.J."/>
        </authorList>
    </citation>
    <scope>NUCLEOTIDE SEQUENCE [LARGE SCALE GENOMIC DNA]</scope>
    <source>
        <strain evidence="8 9">F7430</strain>
    </source>
</reference>
<keyword evidence="5 7" id="KW-0472">Membrane</keyword>
<keyword evidence="3 6" id="KW-0812">Transmembrane</keyword>
<evidence type="ECO:0000256" key="3">
    <source>
        <dbReference type="ARBA" id="ARBA00022692"/>
    </source>
</evidence>
<dbReference type="AlphaFoldDB" id="A0A7W2TVX9"/>
<dbReference type="PRINTS" id="PR00176">
    <property type="entry name" value="NANEUSMPORT"/>
</dbReference>
<feature type="transmembrane region" description="Helical" evidence="7">
    <location>
        <begin position="12"/>
        <end position="30"/>
    </location>
</feature>
<feature type="transmembrane region" description="Helical" evidence="7">
    <location>
        <begin position="176"/>
        <end position="196"/>
    </location>
</feature>
<proteinExistence type="inferred from homology"/>
<organism evidence="8 9">
    <name type="scientific">Sediminihaliea albiluteola</name>
    <dbReference type="NCBI Taxonomy" id="2758564"/>
    <lineage>
        <taxon>Bacteria</taxon>
        <taxon>Pseudomonadati</taxon>
        <taxon>Pseudomonadota</taxon>
        <taxon>Gammaproteobacteria</taxon>
        <taxon>Cellvibrionales</taxon>
        <taxon>Halieaceae</taxon>
        <taxon>Sediminihaliea</taxon>
    </lineage>
</organism>
<feature type="transmembrane region" description="Helical" evidence="7">
    <location>
        <begin position="427"/>
        <end position="447"/>
    </location>
</feature>
<name>A0A7W2TVX9_9GAMM</name>